<reference evidence="2" key="1">
    <citation type="submission" date="2023-10" db="EMBL/GenBank/DDBJ databases">
        <title>Genome assemblies of two species of porcelain crab, Petrolisthes cinctipes and Petrolisthes manimaculis (Anomura: Porcellanidae).</title>
        <authorList>
            <person name="Angst P."/>
        </authorList>
    </citation>
    <scope>NUCLEOTIDE SEQUENCE</scope>
    <source>
        <strain evidence="2">PB745_01</strain>
        <tissue evidence="2">Gill</tissue>
    </source>
</reference>
<sequence>MSEAKRERVTESLRVQAGEPGYEGNGERFGRSESGEMWRMREGWKGMKGREEREKTERGEEDWKEEENEEGRQGGAWGEGCEDRRRIIRMERGRRG</sequence>
<evidence type="ECO:0000313" key="3">
    <source>
        <dbReference type="Proteomes" id="UP001286313"/>
    </source>
</evidence>
<dbReference type="AlphaFoldDB" id="A0AAE1K353"/>
<feature type="compositionally biased region" description="Basic and acidic residues" evidence="1">
    <location>
        <begin position="81"/>
        <end position="96"/>
    </location>
</feature>
<feature type="region of interest" description="Disordered" evidence="1">
    <location>
        <begin position="1"/>
        <end position="96"/>
    </location>
</feature>
<protein>
    <submittedName>
        <fullName evidence="2">Uncharacterized protein</fullName>
    </submittedName>
</protein>
<evidence type="ECO:0000313" key="2">
    <source>
        <dbReference type="EMBL" id="KAK3864246.1"/>
    </source>
</evidence>
<feature type="compositionally biased region" description="Basic and acidic residues" evidence="1">
    <location>
        <begin position="1"/>
        <end position="11"/>
    </location>
</feature>
<organism evidence="2 3">
    <name type="scientific">Petrolisthes cinctipes</name>
    <name type="common">Flat porcelain crab</name>
    <dbReference type="NCBI Taxonomy" id="88211"/>
    <lineage>
        <taxon>Eukaryota</taxon>
        <taxon>Metazoa</taxon>
        <taxon>Ecdysozoa</taxon>
        <taxon>Arthropoda</taxon>
        <taxon>Crustacea</taxon>
        <taxon>Multicrustacea</taxon>
        <taxon>Malacostraca</taxon>
        <taxon>Eumalacostraca</taxon>
        <taxon>Eucarida</taxon>
        <taxon>Decapoda</taxon>
        <taxon>Pleocyemata</taxon>
        <taxon>Anomura</taxon>
        <taxon>Galatheoidea</taxon>
        <taxon>Porcellanidae</taxon>
        <taxon>Petrolisthes</taxon>
    </lineage>
</organism>
<name>A0AAE1K353_PETCI</name>
<keyword evidence="3" id="KW-1185">Reference proteome</keyword>
<feature type="compositionally biased region" description="Acidic residues" evidence="1">
    <location>
        <begin position="59"/>
        <end position="69"/>
    </location>
</feature>
<dbReference type="EMBL" id="JAWQEG010003836">
    <property type="protein sequence ID" value="KAK3864246.1"/>
    <property type="molecule type" value="Genomic_DNA"/>
</dbReference>
<feature type="compositionally biased region" description="Basic and acidic residues" evidence="1">
    <location>
        <begin position="25"/>
        <end position="58"/>
    </location>
</feature>
<dbReference type="Proteomes" id="UP001286313">
    <property type="component" value="Unassembled WGS sequence"/>
</dbReference>
<proteinExistence type="predicted"/>
<accession>A0AAE1K353</accession>
<gene>
    <name evidence="2" type="ORF">Pcinc_030066</name>
</gene>
<evidence type="ECO:0000256" key="1">
    <source>
        <dbReference type="SAM" id="MobiDB-lite"/>
    </source>
</evidence>
<comment type="caution">
    <text evidence="2">The sequence shown here is derived from an EMBL/GenBank/DDBJ whole genome shotgun (WGS) entry which is preliminary data.</text>
</comment>